<comment type="subunit">
    <text evidence="2 7">Heterodimer of SbcC and SbcD.</text>
</comment>
<comment type="similarity">
    <text evidence="1 7">Belongs to the SbcD family.</text>
</comment>
<evidence type="ECO:0000313" key="10">
    <source>
        <dbReference type="EMBL" id="HIX05926.1"/>
    </source>
</evidence>
<keyword evidence="5 7" id="KW-0378">Hydrolase</keyword>
<dbReference type="InterPro" id="IPR004843">
    <property type="entry name" value="Calcineurin-like_PHP"/>
</dbReference>
<organism evidence="10 11">
    <name type="scientific">Candidatus Allofournierella pullicola</name>
    <dbReference type="NCBI Taxonomy" id="2838596"/>
    <lineage>
        <taxon>Bacteria</taxon>
        <taxon>Bacillati</taxon>
        <taxon>Bacillota</taxon>
        <taxon>Clostridia</taxon>
        <taxon>Eubacteriales</taxon>
        <taxon>Oscillospiraceae</taxon>
        <taxon>Allofournierella</taxon>
    </lineage>
</organism>
<dbReference type="InterPro" id="IPR050535">
    <property type="entry name" value="DNA_Repair-Maintenance_Comp"/>
</dbReference>
<keyword evidence="7" id="KW-0235">DNA replication</keyword>
<keyword evidence="6 7" id="KW-0269">Exonuclease</keyword>
<protein>
    <recommendedName>
        <fullName evidence="3 7">Nuclease SbcCD subunit D</fullName>
    </recommendedName>
</protein>
<comment type="function">
    <text evidence="7">SbcCD cleaves DNA hairpin structures. These structures can inhibit DNA replication and are intermediates in certain DNA recombination reactions. The complex acts as a 3'-&gt;5' double strand exonuclease that can open hairpins. It also has a 5' single-strand endonuclease activity.</text>
</comment>
<dbReference type="InterPro" id="IPR004593">
    <property type="entry name" value="SbcD"/>
</dbReference>
<dbReference type="GO" id="GO:0004519">
    <property type="term" value="F:endonuclease activity"/>
    <property type="evidence" value="ECO:0007669"/>
    <property type="project" value="UniProtKB-KW"/>
</dbReference>
<reference evidence="10" key="1">
    <citation type="journal article" date="2021" name="PeerJ">
        <title>Extensive microbial diversity within the chicken gut microbiome revealed by metagenomics and culture.</title>
        <authorList>
            <person name="Gilroy R."/>
            <person name="Ravi A."/>
            <person name="Getino M."/>
            <person name="Pursley I."/>
            <person name="Horton D.L."/>
            <person name="Alikhan N.F."/>
            <person name="Baker D."/>
            <person name="Gharbi K."/>
            <person name="Hall N."/>
            <person name="Watson M."/>
            <person name="Adriaenssens E.M."/>
            <person name="Foster-Nyarko E."/>
            <person name="Jarju S."/>
            <person name="Secka A."/>
            <person name="Antonio M."/>
            <person name="Oren A."/>
            <person name="Chaudhuri R.R."/>
            <person name="La Ragione R."/>
            <person name="Hildebrand F."/>
            <person name="Pallen M.J."/>
        </authorList>
    </citation>
    <scope>NUCLEOTIDE SEQUENCE</scope>
    <source>
        <strain evidence="10">2239</strain>
    </source>
</reference>
<feature type="domain" description="Calcineurin-like phosphoesterase" evidence="8">
    <location>
        <begin position="1"/>
        <end position="216"/>
    </location>
</feature>
<name>A0A9D1V4H9_9FIRM</name>
<reference evidence="10" key="2">
    <citation type="submission" date="2021-04" db="EMBL/GenBank/DDBJ databases">
        <authorList>
            <person name="Gilroy R."/>
        </authorList>
    </citation>
    <scope>NUCLEOTIDE SEQUENCE</scope>
    <source>
        <strain evidence="10">2239</strain>
    </source>
</reference>
<dbReference type="Proteomes" id="UP000824193">
    <property type="component" value="Unassembled WGS sequence"/>
</dbReference>
<keyword evidence="4 7" id="KW-0540">Nuclease</keyword>
<evidence type="ECO:0000313" key="11">
    <source>
        <dbReference type="Proteomes" id="UP000824193"/>
    </source>
</evidence>
<evidence type="ECO:0000256" key="7">
    <source>
        <dbReference type="RuleBase" id="RU363069"/>
    </source>
</evidence>
<dbReference type="CDD" id="cd00840">
    <property type="entry name" value="MPP_Mre11_N"/>
    <property type="match status" value="1"/>
</dbReference>
<dbReference type="GO" id="GO:0008408">
    <property type="term" value="F:3'-5' exonuclease activity"/>
    <property type="evidence" value="ECO:0007669"/>
    <property type="project" value="InterPro"/>
</dbReference>
<keyword evidence="7" id="KW-0255">Endonuclease</keyword>
<sequence length="375" mass="40851">MRLLHLSDLHLGRRLCEADLFDDQKHILDQIVSIALSEGVQGVLVAGDVYDKGVPGVGAVNLWDHFLTALCEHQLPVWAISGNHDSAERLAFGGRLLEHSGVHLASVFDGRLARFDAHDEHGPLTIWALPFVRPEAVRAFFPDEVIENYTDAVAALVRAAAPDESGRNILIAHQFVTAGADSPEASGSELLNLGTLDNVDVSALAPFDYVALGHIHGAQRVGREEVRYCGSPLAYSVSEALGQKSVTVVDIGPKGQVSTKQVPLSPLHPLRRVQGPLEALLQSAVPSEDYIHARLTDKTPPLDPAARLRSVYPNLVRLEFVLPDAPGTDAPALREIALRTPRQLFEEFYQSVHGREPDEEERAFLDEVLGEEAEG</sequence>
<dbReference type="EMBL" id="DXFW01000021">
    <property type="protein sequence ID" value="HIX05926.1"/>
    <property type="molecule type" value="Genomic_DNA"/>
</dbReference>
<keyword evidence="7" id="KW-0233">DNA recombination</keyword>
<dbReference type="InterPro" id="IPR041796">
    <property type="entry name" value="Mre11_N"/>
</dbReference>
<dbReference type="SUPFAM" id="SSF56300">
    <property type="entry name" value="Metallo-dependent phosphatases"/>
    <property type="match status" value="1"/>
</dbReference>
<proteinExistence type="inferred from homology"/>
<evidence type="ECO:0000256" key="4">
    <source>
        <dbReference type="ARBA" id="ARBA00022722"/>
    </source>
</evidence>
<feature type="domain" description="Nuclease SbcCD subunit D C-terminal" evidence="9">
    <location>
        <begin position="267"/>
        <end position="352"/>
    </location>
</feature>
<gene>
    <name evidence="7" type="primary">sbcD</name>
    <name evidence="10" type="ORF">H9865_07485</name>
</gene>
<evidence type="ECO:0000259" key="8">
    <source>
        <dbReference type="Pfam" id="PF00149"/>
    </source>
</evidence>
<dbReference type="Gene3D" id="3.60.21.10">
    <property type="match status" value="1"/>
</dbReference>
<dbReference type="Pfam" id="PF00149">
    <property type="entry name" value="Metallophos"/>
    <property type="match status" value="1"/>
</dbReference>
<evidence type="ECO:0000256" key="6">
    <source>
        <dbReference type="ARBA" id="ARBA00022839"/>
    </source>
</evidence>
<comment type="caution">
    <text evidence="10">The sequence shown here is derived from an EMBL/GenBank/DDBJ whole genome shotgun (WGS) entry which is preliminary data.</text>
</comment>
<dbReference type="GO" id="GO:0006260">
    <property type="term" value="P:DNA replication"/>
    <property type="evidence" value="ECO:0007669"/>
    <property type="project" value="UniProtKB-KW"/>
</dbReference>
<evidence type="ECO:0000256" key="1">
    <source>
        <dbReference type="ARBA" id="ARBA00010555"/>
    </source>
</evidence>
<dbReference type="PANTHER" id="PTHR30337:SF0">
    <property type="entry name" value="NUCLEASE SBCCD SUBUNIT D"/>
    <property type="match status" value="1"/>
</dbReference>
<evidence type="ECO:0000256" key="3">
    <source>
        <dbReference type="ARBA" id="ARBA00013365"/>
    </source>
</evidence>
<accession>A0A9D1V4H9</accession>
<dbReference type="AlphaFoldDB" id="A0A9D1V4H9"/>
<dbReference type="PANTHER" id="PTHR30337">
    <property type="entry name" value="COMPONENT OF ATP-DEPENDENT DSDNA EXONUCLEASE"/>
    <property type="match status" value="1"/>
</dbReference>
<dbReference type="InterPro" id="IPR029052">
    <property type="entry name" value="Metallo-depent_PP-like"/>
</dbReference>
<evidence type="ECO:0000256" key="5">
    <source>
        <dbReference type="ARBA" id="ARBA00022801"/>
    </source>
</evidence>
<dbReference type="Pfam" id="PF12320">
    <property type="entry name" value="SbcD_C"/>
    <property type="match status" value="1"/>
</dbReference>
<dbReference type="GO" id="GO:0006310">
    <property type="term" value="P:DNA recombination"/>
    <property type="evidence" value="ECO:0007669"/>
    <property type="project" value="UniProtKB-KW"/>
</dbReference>
<evidence type="ECO:0000259" key="9">
    <source>
        <dbReference type="Pfam" id="PF12320"/>
    </source>
</evidence>
<dbReference type="NCBIfam" id="TIGR00619">
    <property type="entry name" value="sbcd"/>
    <property type="match status" value="1"/>
</dbReference>
<evidence type="ECO:0000256" key="2">
    <source>
        <dbReference type="ARBA" id="ARBA00011322"/>
    </source>
</evidence>
<dbReference type="InterPro" id="IPR026843">
    <property type="entry name" value="SbcD_C"/>
</dbReference>